<sequence length="139" mass="14586">MKDPVSRRSFLAGACGLFVLSGVQALPASANSAVKKLSNGKLSVQLSKIDALAQVGGSVRIGIVKGNPVAVTRTGTSSYIAYSLRCPHQGIPVKKTETGWRCEEHGSEFEPDGDLILGPATTRLPRIPMRVSRGIATVG</sequence>
<evidence type="ECO:0000256" key="1">
    <source>
        <dbReference type="ARBA" id="ARBA00022714"/>
    </source>
</evidence>
<dbReference type="SUPFAM" id="SSF50022">
    <property type="entry name" value="ISP domain"/>
    <property type="match status" value="1"/>
</dbReference>
<dbReference type="InterPro" id="IPR006311">
    <property type="entry name" value="TAT_signal"/>
</dbReference>
<dbReference type="CDD" id="cd03467">
    <property type="entry name" value="Rieske"/>
    <property type="match status" value="1"/>
</dbReference>
<evidence type="ECO:0000259" key="5">
    <source>
        <dbReference type="PROSITE" id="PS51296"/>
    </source>
</evidence>
<feature type="domain" description="Rieske" evidence="5">
    <location>
        <begin position="46"/>
        <end position="138"/>
    </location>
</feature>
<organism evidence="6">
    <name type="scientific">freshwater metagenome</name>
    <dbReference type="NCBI Taxonomy" id="449393"/>
    <lineage>
        <taxon>unclassified sequences</taxon>
        <taxon>metagenomes</taxon>
        <taxon>ecological metagenomes</taxon>
    </lineage>
</organism>
<keyword evidence="2" id="KW-0479">Metal-binding</keyword>
<dbReference type="AlphaFoldDB" id="A0A6J6KI86"/>
<gene>
    <name evidence="6" type="ORF">UFOPK2162_00850</name>
</gene>
<dbReference type="Gene3D" id="2.102.10.10">
    <property type="entry name" value="Rieske [2Fe-2S] iron-sulphur domain"/>
    <property type="match status" value="1"/>
</dbReference>
<evidence type="ECO:0000256" key="4">
    <source>
        <dbReference type="ARBA" id="ARBA00023014"/>
    </source>
</evidence>
<evidence type="ECO:0000256" key="3">
    <source>
        <dbReference type="ARBA" id="ARBA00023004"/>
    </source>
</evidence>
<protein>
    <submittedName>
        <fullName evidence="6">Unannotated protein</fullName>
    </submittedName>
</protein>
<dbReference type="GO" id="GO:0051537">
    <property type="term" value="F:2 iron, 2 sulfur cluster binding"/>
    <property type="evidence" value="ECO:0007669"/>
    <property type="project" value="UniProtKB-KW"/>
</dbReference>
<dbReference type="PROSITE" id="PS51296">
    <property type="entry name" value="RIESKE"/>
    <property type="match status" value="1"/>
</dbReference>
<keyword evidence="4" id="KW-0411">Iron-sulfur</keyword>
<dbReference type="InterPro" id="IPR036922">
    <property type="entry name" value="Rieske_2Fe-2S_sf"/>
</dbReference>
<name>A0A6J6KI86_9ZZZZ</name>
<keyword evidence="1" id="KW-0001">2Fe-2S</keyword>
<proteinExistence type="predicted"/>
<dbReference type="EMBL" id="CAEZVZ010000122">
    <property type="protein sequence ID" value="CAB4647835.1"/>
    <property type="molecule type" value="Genomic_DNA"/>
</dbReference>
<reference evidence="6" key="1">
    <citation type="submission" date="2020-05" db="EMBL/GenBank/DDBJ databases">
        <authorList>
            <person name="Chiriac C."/>
            <person name="Salcher M."/>
            <person name="Ghai R."/>
            <person name="Kavagutti S V."/>
        </authorList>
    </citation>
    <scope>NUCLEOTIDE SEQUENCE</scope>
</reference>
<dbReference type="Pfam" id="PF00355">
    <property type="entry name" value="Rieske"/>
    <property type="match status" value="1"/>
</dbReference>
<accession>A0A6J6KI86</accession>
<dbReference type="InterPro" id="IPR017941">
    <property type="entry name" value="Rieske_2Fe-2S"/>
</dbReference>
<evidence type="ECO:0000313" key="6">
    <source>
        <dbReference type="EMBL" id="CAB4647835.1"/>
    </source>
</evidence>
<keyword evidence="3" id="KW-0408">Iron</keyword>
<dbReference type="PROSITE" id="PS51318">
    <property type="entry name" value="TAT"/>
    <property type="match status" value="1"/>
</dbReference>
<evidence type="ECO:0000256" key="2">
    <source>
        <dbReference type="ARBA" id="ARBA00022723"/>
    </source>
</evidence>
<dbReference type="GO" id="GO:0046872">
    <property type="term" value="F:metal ion binding"/>
    <property type="evidence" value="ECO:0007669"/>
    <property type="project" value="UniProtKB-KW"/>
</dbReference>